<reference evidence="2" key="2">
    <citation type="submission" date="2015-01" db="EMBL/GenBank/DDBJ databases">
        <authorList>
            <person name="Aslett A.Martin."/>
            <person name="De Silva Nishadi"/>
        </authorList>
    </citation>
    <scope>NUCLEOTIDE SEQUENCE [LARGE SCALE GENOMIC DNA]</scope>
    <source>
        <strain evidence="2">R28058</strain>
    </source>
</reference>
<name>A0A0A1SIV0_PARSO</name>
<sequence length="66" mass="7928">MTTQEEYKKYLMELEAYYKTLSKEELDEMEHLMDDTVGDRVCFDDVDIFKEDVIRIINAVRSKTEI</sequence>
<accession>A0A0A1SIV0</accession>
<dbReference type="EMBL" id="CEKZ01000003">
    <property type="protein sequence ID" value="CEQ03265.1"/>
    <property type="molecule type" value="Genomic_DNA"/>
</dbReference>
<gene>
    <name evidence="1" type="ORF">ATCC9714_13251</name>
    <name evidence="2" type="ORF">R28058_09981</name>
</gene>
<dbReference type="PATRIC" id="fig|1505.7.peg.1282"/>
<dbReference type="GeneID" id="97537186"/>
<dbReference type="EMBL" id="LN679998">
    <property type="protein sequence ID" value="CEJ73437.1"/>
    <property type="molecule type" value="Genomic_DNA"/>
</dbReference>
<evidence type="ECO:0000313" key="4">
    <source>
        <dbReference type="Proteomes" id="UP000049127"/>
    </source>
</evidence>
<evidence type="ECO:0000313" key="3">
    <source>
        <dbReference type="Proteomes" id="UP000032811"/>
    </source>
</evidence>
<dbReference type="Proteomes" id="UP000049127">
    <property type="component" value="Unassembled WGS sequence"/>
</dbReference>
<organism evidence="2 4">
    <name type="scientific">Paraclostridium sordellii</name>
    <name type="common">Clostridium sordellii</name>
    <dbReference type="NCBI Taxonomy" id="1505"/>
    <lineage>
        <taxon>Bacteria</taxon>
        <taxon>Bacillati</taxon>
        <taxon>Bacillota</taxon>
        <taxon>Clostridia</taxon>
        <taxon>Peptostreptococcales</taxon>
        <taxon>Peptostreptococcaceae</taxon>
        <taxon>Paraclostridium</taxon>
    </lineage>
</organism>
<protein>
    <submittedName>
        <fullName evidence="2">Uncharacterized protein</fullName>
    </submittedName>
</protein>
<reference evidence="4" key="1">
    <citation type="submission" date="2015-01" db="EMBL/GenBank/DDBJ databases">
        <authorList>
            <person name="Aslett M.A."/>
            <person name="De Silva N."/>
        </authorList>
    </citation>
    <scope>NUCLEOTIDE SEQUENCE [LARGE SCALE GENOMIC DNA]</scope>
    <source>
        <strain evidence="1 3">ATCC9714</strain>
        <strain evidence="4">R28058</strain>
    </source>
</reference>
<evidence type="ECO:0000313" key="2">
    <source>
        <dbReference type="EMBL" id="CEQ03265.1"/>
    </source>
</evidence>
<dbReference type="AlphaFoldDB" id="A0A0A1SIV0"/>
<dbReference type="RefSeq" id="WP_021127173.1">
    <property type="nucleotide sequence ID" value="NZ_CDLJ01000002.1"/>
</dbReference>
<evidence type="ECO:0000313" key="1">
    <source>
        <dbReference type="EMBL" id="CEJ73437.1"/>
    </source>
</evidence>
<dbReference type="Proteomes" id="UP000032811">
    <property type="component" value="Chromosome 1"/>
</dbReference>
<proteinExistence type="predicted"/>
<keyword evidence="3" id="KW-1185">Reference proteome</keyword>